<dbReference type="Proteomes" id="UP000199167">
    <property type="component" value="Unassembled WGS sequence"/>
</dbReference>
<dbReference type="InterPro" id="IPR013783">
    <property type="entry name" value="Ig-like_fold"/>
</dbReference>
<sequence length="512" mass="56852">MMDRRTFMAAIAALAASPVAARGELVVDQAPFSREWLIGEAERLSKQKHQPMAQIPDEWLNLSYDDFQHIWFDPRNAIWSDEDRPMQLDLFTAGLYFDRAVKVAIVDNGTAKTLGYDFSLFATTDDFPEMPLGDNMGYAGIRLRADVEGTGNFSEFAVFQGASYFRAIATGQNYGLSARGLALRTGDPNGEEFPDFTHFYVEAAEPGTESFIVHALLDSPSVTGAYTFEIMHGQPTTMTVAATLFPRVDLTHVGIAALTSMFLFDETNRNRFDDFRPAVHDSEGLLIHNGNGEQIWRPLANHQTLQISSFADTNPQGFGLIQRTRDSERYADLEAHYENRPSLWITPDSQWGEGVVELVEIPADKEIYDNIVAYWRPRAVLEAGTRHDLGYNMAWGEEPNLPDVAHVLNTRIGKGFDQVKTVIAIDFDDHVAFGAAPVEGGAEDTDLASLTVLVRGSHGEISEGILQRNPGTGGVRLAFSIVPGEASYSELRAQIFKDSTPVTEVWLYRWTA</sequence>
<dbReference type="EMBL" id="FOIZ01000002">
    <property type="protein sequence ID" value="SEW42282.1"/>
    <property type="molecule type" value="Genomic_DNA"/>
</dbReference>
<evidence type="ECO:0000256" key="5">
    <source>
        <dbReference type="ARBA" id="ARBA00022764"/>
    </source>
</evidence>
<dbReference type="Gene3D" id="2.60.40.10">
    <property type="entry name" value="Immunoglobulins"/>
    <property type="match status" value="1"/>
</dbReference>
<dbReference type="PANTHER" id="PTHR30504:SF2">
    <property type="entry name" value="GLUCANS BIOSYNTHESIS PROTEIN G"/>
    <property type="match status" value="1"/>
</dbReference>
<dbReference type="GO" id="GO:0051274">
    <property type="term" value="P:beta-glucan biosynthetic process"/>
    <property type="evidence" value="ECO:0007669"/>
    <property type="project" value="TreeGrafter"/>
</dbReference>
<feature type="chain" id="PRO_5011680919" evidence="6">
    <location>
        <begin position="22"/>
        <end position="512"/>
    </location>
</feature>
<protein>
    <submittedName>
        <fullName evidence="8">Glucans biosynthesis protein</fullName>
    </submittedName>
</protein>
<keyword evidence="4 6" id="KW-0732">Signal</keyword>
<dbReference type="SUPFAM" id="SSF74650">
    <property type="entry name" value="Galactose mutarotase-like"/>
    <property type="match status" value="1"/>
</dbReference>
<gene>
    <name evidence="8" type="ORF">SAMN04488515_2947</name>
</gene>
<keyword evidence="5" id="KW-0574">Periplasm</keyword>
<dbReference type="SUPFAM" id="SSF81296">
    <property type="entry name" value="E set domains"/>
    <property type="match status" value="1"/>
</dbReference>
<comment type="similarity">
    <text evidence="3">Belongs to the OpgD/OpgG family.</text>
</comment>
<dbReference type="FunFam" id="2.70.98.10:FF:000001">
    <property type="entry name" value="Glucans biosynthesis protein G"/>
    <property type="match status" value="1"/>
</dbReference>
<name>A0A1I0RM82_9RHOB</name>
<accession>A0A1I0RM82</accession>
<dbReference type="InterPro" id="IPR011013">
    <property type="entry name" value="Gal_mutarotase_sf_dom"/>
</dbReference>
<feature type="signal peptide" evidence="6">
    <location>
        <begin position="1"/>
        <end position="21"/>
    </location>
</feature>
<dbReference type="InterPro" id="IPR014756">
    <property type="entry name" value="Ig_E-set"/>
</dbReference>
<comment type="subcellular location">
    <subcellularLocation>
        <location evidence="1">Periplasm</location>
    </subcellularLocation>
</comment>
<evidence type="ECO:0000256" key="4">
    <source>
        <dbReference type="ARBA" id="ARBA00022729"/>
    </source>
</evidence>
<evidence type="ECO:0000313" key="8">
    <source>
        <dbReference type="EMBL" id="SEW42282.1"/>
    </source>
</evidence>
<dbReference type="GO" id="GO:0030246">
    <property type="term" value="F:carbohydrate binding"/>
    <property type="evidence" value="ECO:0007669"/>
    <property type="project" value="InterPro"/>
</dbReference>
<evidence type="ECO:0000256" key="1">
    <source>
        <dbReference type="ARBA" id="ARBA00004418"/>
    </source>
</evidence>
<reference evidence="8 9" key="1">
    <citation type="submission" date="2016-10" db="EMBL/GenBank/DDBJ databases">
        <authorList>
            <person name="de Groot N.N."/>
        </authorList>
    </citation>
    <scope>NUCLEOTIDE SEQUENCE [LARGE SCALE GENOMIC DNA]</scope>
    <source>
        <strain evidence="8 9">DSM 17925</strain>
    </source>
</reference>
<keyword evidence="9" id="KW-1185">Reference proteome</keyword>
<dbReference type="InterPro" id="IPR007444">
    <property type="entry name" value="Glucan_biosyn_MdoG_C"/>
</dbReference>
<dbReference type="InterPro" id="IPR014438">
    <property type="entry name" value="Glucan_biosyn_MdoG/MdoD"/>
</dbReference>
<dbReference type="RefSeq" id="WP_089996332.1">
    <property type="nucleotide sequence ID" value="NZ_FOIZ01000002.1"/>
</dbReference>
<proteinExistence type="inferred from homology"/>
<dbReference type="STRING" id="364200.SAMN04488515_2947"/>
<evidence type="ECO:0000259" key="7">
    <source>
        <dbReference type="Pfam" id="PF04349"/>
    </source>
</evidence>
<feature type="domain" description="Glucan biosynthesis periplasmic MdoG C-terminal" evidence="7">
    <location>
        <begin position="32"/>
        <end position="510"/>
    </location>
</feature>
<dbReference type="UniPathway" id="UPA00637"/>
<dbReference type="PANTHER" id="PTHR30504">
    <property type="entry name" value="GLUCANS BIOSYNTHESIS PROTEIN"/>
    <property type="match status" value="1"/>
</dbReference>
<dbReference type="InterPro" id="IPR014718">
    <property type="entry name" value="GH-type_carb-bd"/>
</dbReference>
<dbReference type="PIRSF" id="PIRSF006281">
    <property type="entry name" value="MdoG"/>
    <property type="match status" value="1"/>
</dbReference>
<comment type="pathway">
    <text evidence="2">Glycan metabolism; osmoregulated periplasmic glucan (OPG) biosynthesis.</text>
</comment>
<evidence type="ECO:0000256" key="2">
    <source>
        <dbReference type="ARBA" id="ARBA00005001"/>
    </source>
</evidence>
<evidence type="ECO:0000313" key="9">
    <source>
        <dbReference type="Proteomes" id="UP000199167"/>
    </source>
</evidence>
<dbReference type="Pfam" id="PF04349">
    <property type="entry name" value="MdoG"/>
    <property type="match status" value="1"/>
</dbReference>
<dbReference type="Gene3D" id="2.70.98.10">
    <property type="match status" value="1"/>
</dbReference>
<dbReference type="OrthoDB" id="9777817at2"/>
<organism evidence="8 9">
    <name type="scientific">Cognatiyoonia koreensis</name>
    <dbReference type="NCBI Taxonomy" id="364200"/>
    <lineage>
        <taxon>Bacteria</taxon>
        <taxon>Pseudomonadati</taxon>
        <taxon>Pseudomonadota</taxon>
        <taxon>Alphaproteobacteria</taxon>
        <taxon>Rhodobacterales</taxon>
        <taxon>Paracoccaceae</taxon>
        <taxon>Cognatiyoonia</taxon>
    </lineage>
</organism>
<evidence type="ECO:0000256" key="6">
    <source>
        <dbReference type="SAM" id="SignalP"/>
    </source>
</evidence>
<dbReference type="GO" id="GO:0030288">
    <property type="term" value="C:outer membrane-bounded periplasmic space"/>
    <property type="evidence" value="ECO:0007669"/>
    <property type="project" value="TreeGrafter"/>
</dbReference>
<evidence type="ECO:0000256" key="3">
    <source>
        <dbReference type="ARBA" id="ARBA00009284"/>
    </source>
</evidence>
<dbReference type="AlphaFoldDB" id="A0A1I0RM82"/>
<dbReference type="GO" id="GO:0003824">
    <property type="term" value="F:catalytic activity"/>
    <property type="evidence" value="ECO:0007669"/>
    <property type="project" value="InterPro"/>
</dbReference>